<dbReference type="PIRSF" id="PIRSF038896">
    <property type="entry name" value="NAPE-PLD"/>
    <property type="match status" value="1"/>
</dbReference>
<dbReference type="GO" id="GO:0005737">
    <property type="term" value="C:cytoplasm"/>
    <property type="evidence" value="ECO:0007669"/>
    <property type="project" value="TreeGrafter"/>
</dbReference>
<name>A0A0J9X306_GEOCN</name>
<dbReference type="GO" id="GO:0070292">
    <property type="term" value="P:N-acylphosphatidylethanolamine metabolic process"/>
    <property type="evidence" value="ECO:0007669"/>
    <property type="project" value="TreeGrafter"/>
</dbReference>
<dbReference type="InterPro" id="IPR001279">
    <property type="entry name" value="Metallo-B-lactamas"/>
</dbReference>
<evidence type="ECO:0000259" key="1">
    <source>
        <dbReference type="Pfam" id="PF12706"/>
    </source>
</evidence>
<dbReference type="GO" id="GO:0008270">
    <property type="term" value="F:zinc ion binding"/>
    <property type="evidence" value="ECO:0007669"/>
    <property type="project" value="InterPro"/>
</dbReference>
<dbReference type="STRING" id="1173061.A0A0J9X306"/>
<dbReference type="InterPro" id="IPR024884">
    <property type="entry name" value="NAPE-PLD"/>
</dbReference>
<dbReference type="EMBL" id="CCBN010000002">
    <property type="protein sequence ID" value="CDO51800.1"/>
    <property type="molecule type" value="Genomic_DNA"/>
</dbReference>
<dbReference type="OrthoDB" id="332863at2759"/>
<keyword evidence="3" id="KW-1185">Reference proteome</keyword>
<dbReference type="PANTHER" id="PTHR15032:SF4">
    <property type="entry name" value="N-ACYL-PHOSPHATIDYLETHANOLAMINE-HYDROLYZING PHOSPHOLIPASE D"/>
    <property type="match status" value="1"/>
</dbReference>
<sequence length="461" mass="52390">MRFLFSSSRATQAGIGIIVGYTAYTSYVHLRTTYEISERERKKQFESDLENLKNHSWPSHQFRPMVVGGKYVNPFPEYRPQTVYEFIFCRIYELFQERPRGGVPTDLDEIRRSLPARRPDFELLLQTSRDYQNLRHNKDEINNANQTNETDEGLPPVADRLTLTWMGQSCAFVQMAGLNVLTDPCFGKHLVSPYLGPKRISPPPCQLAELPKVDLVLVSHDHPDHLELETVAEIGNSAMWIVPTGVGKHLESAGVEREQYRELTWWQTMPLPGTDARDGWEIACTPAMHWSGRKMLDANTTLWCSFVVLRHGKPMFFHAGDTGYSYPLFAGIRRVFGAGCKVAMVPCGAYTPRWHLRSQHTNPQEAVQIMKDLAARKLVGVHWGTFVLSEEHFLEPRDLLHSLAAREKRSQDIVAPEFGRTLVFNLADKSDAADDATEPTEPDTALDQVRPIRNGNALLFD</sequence>
<proteinExistence type="predicted"/>
<feature type="domain" description="Metallo-beta-lactamase" evidence="1">
    <location>
        <begin position="179"/>
        <end position="383"/>
    </location>
</feature>
<organism evidence="2 3">
    <name type="scientific">Geotrichum candidum</name>
    <name type="common">Oospora lactis</name>
    <name type="synonym">Dipodascus geotrichum</name>
    <dbReference type="NCBI Taxonomy" id="1173061"/>
    <lineage>
        <taxon>Eukaryota</taxon>
        <taxon>Fungi</taxon>
        <taxon>Dikarya</taxon>
        <taxon>Ascomycota</taxon>
        <taxon>Saccharomycotina</taxon>
        <taxon>Dipodascomycetes</taxon>
        <taxon>Dipodascales</taxon>
        <taxon>Dipodascaceae</taxon>
        <taxon>Geotrichum</taxon>
    </lineage>
</organism>
<accession>A0A0J9X306</accession>
<reference evidence="2" key="1">
    <citation type="submission" date="2014-03" db="EMBL/GenBank/DDBJ databases">
        <authorList>
            <person name="Casaregola S."/>
        </authorList>
    </citation>
    <scope>NUCLEOTIDE SEQUENCE [LARGE SCALE GENOMIC DNA]</scope>
    <source>
        <strain evidence="2">CLIB 918</strain>
    </source>
</reference>
<evidence type="ECO:0000313" key="3">
    <source>
        <dbReference type="Proteomes" id="UP000242525"/>
    </source>
</evidence>
<dbReference type="SUPFAM" id="SSF56281">
    <property type="entry name" value="Metallo-hydrolase/oxidoreductase"/>
    <property type="match status" value="1"/>
</dbReference>
<dbReference type="InterPro" id="IPR036866">
    <property type="entry name" value="RibonucZ/Hydroxyglut_hydro"/>
</dbReference>
<dbReference type="GO" id="GO:0070290">
    <property type="term" value="F:N-acylphosphatidylethanolamine-specific phospholipase D activity"/>
    <property type="evidence" value="ECO:0007669"/>
    <property type="project" value="InterPro"/>
</dbReference>
<evidence type="ECO:0000313" key="2">
    <source>
        <dbReference type="EMBL" id="CDO51800.1"/>
    </source>
</evidence>
<dbReference type="AlphaFoldDB" id="A0A0J9X306"/>
<gene>
    <name evidence="2" type="ORF">BN980_GECA02s01055g</name>
</gene>
<dbReference type="Gene3D" id="3.60.15.10">
    <property type="entry name" value="Ribonuclease Z/Hydroxyacylglutathione hydrolase-like"/>
    <property type="match status" value="1"/>
</dbReference>
<protein>
    <submittedName>
        <fullName evidence="2">Similar to Saccharomyces cerevisiae YPL103C FMP30 Mitochondrial inner membrane protein with a role in maintaining mitochondrial morphology and normal cardiolipin levels</fullName>
    </submittedName>
</protein>
<dbReference type="Proteomes" id="UP000242525">
    <property type="component" value="Unassembled WGS sequence"/>
</dbReference>
<dbReference type="PANTHER" id="PTHR15032">
    <property type="entry name" value="N-ACYL-PHOSPHATIDYLETHANOLAMINE-HYDROLYZING PHOSPHOLIPASE D"/>
    <property type="match status" value="1"/>
</dbReference>
<dbReference type="Pfam" id="PF12706">
    <property type="entry name" value="Lactamase_B_2"/>
    <property type="match status" value="1"/>
</dbReference>
<comment type="caution">
    <text evidence="2">The sequence shown here is derived from an EMBL/GenBank/DDBJ whole genome shotgun (WGS) entry which is preliminary data.</text>
</comment>
<dbReference type="GO" id="GO:0070291">
    <property type="term" value="P:N-acylethanolamine metabolic process"/>
    <property type="evidence" value="ECO:0007669"/>
    <property type="project" value="TreeGrafter"/>
</dbReference>